<dbReference type="PROSITE" id="PS51352">
    <property type="entry name" value="THIOREDOXIN_2"/>
    <property type="match status" value="1"/>
</dbReference>
<dbReference type="SUPFAM" id="SSF52833">
    <property type="entry name" value="Thioredoxin-like"/>
    <property type="match status" value="1"/>
</dbReference>
<dbReference type="InterPro" id="IPR013766">
    <property type="entry name" value="Thioredoxin_domain"/>
</dbReference>
<feature type="chain" id="PRO_5021413432" evidence="1">
    <location>
        <begin position="20"/>
        <end position="179"/>
    </location>
</feature>
<dbReference type="Proteomes" id="UP000297407">
    <property type="component" value="Unassembled WGS sequence"/>
</dbReference>
<keyword evidence="4" id="KW-1185">Reference proteome</keyword>
<dbReference type="Pfam" id="PF14595">
    <property type="entry name" value="Thioredoxin_9"/>
    <property type="match status" value="1"/>
</dbReference>
<dbReference type="RefSeq" id="WP_135526776.1">
    <property type="nucleotide sequence ID" value="NZ_SRLH01000005.1"/>
</dbReference>
<keyword evidence="1" id="KW-0732">Signal</keyword>
<dbReference type="InterPro" id="IPR036249">
    <property type="entry name" value="Thioredoxin-like_sf"/>
</dbReference>
<dbReference type="AlphaFoldDB" id="A0A4Z0L675"/>
<dbReference type="EMBL" id="SRLH01000005">
    <property type="protein sequence ID" value="TGD57736.1"/>
    <property type="molecule type" value="Genomic_DNA"/>
</dbReference>
<accession>A0A4Z0L675</accession>
<comment type="caution">
    <text evidence="3">The sequence shown here is derived from an EMBL/GenBank/DDBJ whole genome shotgun (WGS) entry which is preliminary data.</text>
</comment>
<evidence type="ECO:0000259" key="2">
    <source>
        <dbReference type="PROSITE" id="PS51352"/>
    </source>
</evidence>
<name>A0A4Z0L675_9FLAO</name>
<gene>
    <name evidence="3" type="ORF">E4635_11200</name>
</gene>
<proteinExistence type="predicted"/>
<dbReference type="Gene3D" id="3.40.30.10">
    <property type="entry name" value="Glutaredoxin"/>
    <property type="match status" value="1"/>
</dbReference>
<protein>
    <submittedName>
        <fullName evidence="3">Thioredoxin</fullName>
    </submittedName>
</protein>
<feature type="domain" description="Thioredoxin" evidence="2">
    <location>
        <begin position="45"/>
        <end position="173"/>
    </location>
</feature>
<dbReference type="CDD" id="cd02947">
    <property type="entry name" value="TRX_family"/>
    <property type="match status" value="1"/>
</dbReference>
<evidence type="ECO:0000313" key="4">
    <source>
        <dbReference type="Proteomes" id="UP000297407"/>
    </source>
</evidence>
<sequence>MKKTITFFALVFIIINAEAQQNMATHTTDPKTNTPMLVGKSVKEEIKQSPFSDWYAPNHDSYAPNSKTVEDLKKHTEGITITIFMGTWCEDSQHQVPAFYKILEQLNFDEKNVTLIITDRTKTTPDHLEKDKNITNVPTFIFYKNGKEIQRIVESPVTSLENDMLKIMSGQPYKHTYED</sequence>
<evidence type="ECO:0000256" key="1">
    <source>
        <dbReference type="SAM" id="SignalP"/>
    </source>
</evidence>
<organism evidence="3 4">
    <name type="scientific">Flavobacterium humi</name>
    <dbReference type="NCBI Taxonomy" id="2562683"/>
    <lineage>
        <taxon>Bacteria</taxon>
        <taxon>Pseudomonadati</taxon>
        <taxon>Bacteroidota</taxon>
        <taxon>Flavobacteriia</taxon>
        <taxon>Flavobacteriales</taxon>
        <taxon>Flavobacteriaceae</taxon>
        <taxon>Flavobacterium</taxon>
    </lineage>
</organism>
<feature type="signal peptide" evidence="1">
    <location>
        <begin position="1"/>
        <end position="19"/>
    </location>
</feature>
<reference evidence="3 4" key="1">
    <citation type="submission" date="2019-04" db="EMBL/GenBank/DDBJ databases">
        <title>Flavobacterium sp. strain DS2-A Genome sequencing and assembly.</title>
        <authorList>
            <person name="Kim I."/>
        </authorList>
    </citation>
    <scope>NUCLEOTIDE SEQUENCE [LARGE SCALE GENOMIC DNA]</scope>
    <source>
        <strain evidence="3 4">DS2-A</strain>
    </source>
</reference>
<evidence type="ECO:0000313" key="3">
    <source>
        <dbReference type="EMBL" id="TGD57736.1"/>
    </source>
</evidence>
<dbReference type="OrthoDB" id="6398367at2"/>